<sequence length="98" mass="10820">KQETARSYTATGGILTAEEGQQLAQQAAELQAEVTDQADAQPRRCALPRCSNCNVQGHTRLQFRGGVLILKLLLFSCSSLRICIVFIAYLFSLNPIFF</sequence>
<gene>
    <name evidence="2" type="ORF">T310_8211</name>
</gene>
<evidence type="ECO:0000313" key="2">
    <source>
        <dbReference type="EMBL" id="KKA17848.1"/>
    </source>
</evidence>
<dbReference type="GeneID" id="25320471"/>
<dbReference type="Proteomes" id="UP000053958">
    <property type="component" value="Unassembled WGS sequence"/>
</dbReference>
<comment type="caution">
    <text evidence="2">The sequence shown here is derived from an EMBL/GenBank/DDBJ whole genome shotgun (WGS) entry which is preliminary data.</text>
</comment>
<protein>
    <submittedName>
        <fullName evidence="2">Uncharacterized protein</fullName>
    </submittedName>
</protein>
<keyword evidence="1" id="KW-0812">Transmembrane</keyword>
<reference evidence="2 3" key="1">
    <citation type="submission" date="2015-04" db="EMBL/GenBank/DDBJ databases">
        <authorList>
            <person name="Heijne W.H."/>
            <person name="Fedorova N.D."/>
            <person name="Nierman W.C."/>
            <person name="Vollebregt A.W."/>
            <person name="Zhao Z."/>
            <person name="Wu L."/>
            <person name="Kumar M."/>
            <person name="Stam H."/>
            <person name="van den Berg M.A."/>
            <person name="Pel H.J."/>
        </authorList>
    </citation>
    <scope>NUCLEOTIDE SEQUENCE [LARGE SCALE GENOMIC DNA]</scope>
    <source>
        <strain evidence="2 3">CBS 393.64</strain>
    </source>
</reference>
<feature type="transmembrane region" description="Helical" evidence="1">
    <location>
        <begin position="68"/>
        <end position="91"/>
    </location>
</feature>
<keyword evidence="3" id="KW-1185">Reference proteome</keyword>
<keyword evidence="1" id="KW-0472">Membrane</keyword>
<evidence type="ECO:0000313" key="3">
    <source>
        <dbReference type="Proteomes" id="UP000053958"/>
    </source>
</evidence>
<proteinExistence type="predicted"/>
<name>A0A0F4YJS9_RASE3</name>
<dbReference type="AlphaFoldDB" id="A0A0F4YJS9"/>
<dbReference type="RefSeq" id="XP_013324460.1">
    <property type="nucleotide sequence ID" value="XM_013469006.1"/>
</dbReference>
<keyword evidence="1" id="KW-1133">Transmembrane helix</keyword>
<feature type="non-terminal residue" evidence="2">
    <location>
        <position position="1"/>
    </location>
</feature>
<accession>A0A0F4YJS9</accession>
<organism evidence="2 3">
    <name type="scientific">Rasamsonia emersonii (strain ATCC 16479 / CBS 393.64 / IMI 116815)</name>
    <dbReference type="NCBI Taxonomy" id="1408163"/>
    <lineage>
        <taxon>Eukaryota</taxon>
        <taxon>Fungi</taxon>
        <taxon>Dikarya</taxon>
        <taxon>Ascomycota</taxon>
        <taxon>Pezizomycotina</taxon>
        <taxon>Eurotiomycetes</taxon>
        <taxon>Eurotiomycetidae</taxon>
        <taxon>Eurotiales</taxon>
        <taxon>Trichocomaceae</taxon>
        <taxon>Rasamsonia</taxon>
    </lineage>
</organism>
<dbReference type="EMBL" id="LASV01000541">
    <property type="protein sequence ID" value="KKA17848.1"/>
    <property type="molecule type" value="Genomic_DNA"/>
</dbReference>
<evidence type="ECO:0000256" key="1">
    <source>
        <dbReference type="SAM" id="Phobius"/>
    </source>
</evidence>